<comment type="caution">
    <text evidence="2">The sequence shown here is derived from an EMBL/GenBank/DDBJ whole genome shotgun (WGS) entry which is preliminary data.</text>
</comment>
<evidence type="ECO:0000256" key="1">
    <source>
        <dbReference type="SAM" id="SignalP"/>
    </source>
</evidence>
<evidence type="ECO:0000313" key="2">
    <source>
        <dbReference type="EMBL" id="GAA3966179.1"/>
    </source>
</evidence>
<evidence type="ECO:0000313" key="3">
    <source>
        <dbReference type="Proteomes" id="UP001501081"/>
    </source>
</evidence>
<reference evidence="3" key="1">
    <citation type="journal article" date="2019" name="Int. J. Syst. Evol. Microbiol.">
        <title>The Global Catalogue of Microorganisms (GCM) 10K type strain sequencing project: providing services to taxonomists for standard genome sequencing and annotation.</title>
        <authorList>
            <consortium name="The Broad Institute Genomics Platform"/>
            <consortium name="The Broad Institute Genome Sequencing Center for Infectious Disease"/>
            <person name="Wu L."/>
            <person name="Ma J."/>
        </authorList>
    </citation>
    <scope>NUCLEOTIDE SEQUENCE [LARGE SCALE GENOMIC DNA]</scope>
    <source>
        <strain evidence="3">JCM 17338</strain>
    </source>
</reference>
<sequence length="120" mass="13732">MKFIMKKFMALATVVACFALSDAKAQNVNGVRLSDIRADYMEVKCFYDGGDKYISRLDYGQVIKRGKDSNIRDDDGKDLLFNSPIDCINKLKNYGYELFQTYSKQNGKDDSIAVYVLKRK</sequence>
<dbReference type="EMBL" id="BAABAK010000010">
    <property type="protein sequence ID" value="GAA3966179.1"/>
    <property type="molecule type" value="Genomic_DNA"/>
</dbReference>
<organism evidence="2 3">
    <name type="scientific">Pedobacter ginsengiterrae</name>
    <dbReference type="NCBI Taxonomy" id="871696"/>
    <lineage>
        <taxon>Bacteria</taxon>
        <taxon>Pseudomonadati</taxon>
        <taxon>Bacteroidota</taxon>
        <taxon>Sphingobacteriia</taxon>
        <taxon>Sphingobacteriales</taxon>
        <taxon>Sphingobacteriaceae</taxon>
        <taxon>Pedobacter</taxon>
    </lineage>
</organism>
<proteinExistence type="predicted"/>
<gene>
    <name evidence="2" type="ORF">GCM10022246_18880</name>
</gene>
<keyword evidence="1" id="KW-0732">Signal</keyword>
<protein>
    <submittedName>
        <fullName evidence="2">Uncharacterized protein</fullName>
    </submittedName>
</protein>
<feature type="chain" id="PRO_5046694759" evidence="1">
    <location>
        <begin position="26"/>
        <end position="120"/>
    </location>
</feature>
<accession>A0ABP7PIF3</accession>
<dbReference type="Proteomes" id="UP001501081">
    <property type="component" value="Unassembled WGS sequence"/>
</dbReference>
<keyword evidence="3" id="KW-1185">Reference proteome</keyword>
<feature type="signal peptide" evidence="1">
    <location>
        <begin position="1"/>
        <end position="25"/>
    </location>
</feature>
<name>A0ABP7PIF3_9SPHI</name>